<reference evidence="2" key="1">
    <citation type="submission" date="2020-11" db="EMBL/GenBank/DDBJ databases">
        <authorList>
            <consortium name="DOE Joint Genome Institute"/>
            <person name="Ahrendt S."/>
            <person name="Riley R."/>
            <person name="Andreopoulos W."/>
            <person name="LaButti K."/>
            <person name="Pangilinan J."/>
            <person name="Ruiz-duenas F.J."/>
            <person name="Barrasa J.M."/>
            <person name="Sanchez-Garcia M."/>
            <person name="Camarero S."/>
            <person name="Miyauchi S."/>
            <person name="Serrano A."/>
            <person name="Linde D."/>
            <person name="Babiker R."/>
            <person name="Drula E."/>
            <person name="Ayuso-Fernandez I."/>
            <person name="Pacheco R."/>
            <person name="Padilla G."/>
            <person name="Ferreira P."/>
            <person name="Barriuso J."/>
            <person name="Kellner H."/>
            <person name="Castanera R."/>
            <person name="Alfaro M."/>
            <person name="Ramirez L."/>
            <person name="Pisabarro A.G."/>
            <person name="Kuo A."/>
            <person name="Tritt A."/>
            <person name="Lipzen A."/>
            <person name="He G."/>
            <person name="Yan M."/>
            <person name="Ng V."/>
            <person name="Cullen D."/>
            <person name="Martin F."/>
            <person name="Rosso M.-N."/>
            <person name="Henrissat B."/>
            <person name="Hibbett D."/>
            <person name="Martinez A.T."/>
            <person name="Grigoriev I.V."/>
        </authorList>
    </citation>
    <scope>NUCLEOTIDE SEQUENCE</scope>
    <source>
        <strain evidence="2">AH 44721</strain>
    </source>
</reference>
<name>A0A9P5TIU4_GYMJU</name>
<dbReference type="AlphaFoldDB" id="A0A9P5TIU4"/>
<evidence type="ECO:0000313" key="2">
    <source>
        <dbReference type="EMBL" id="KAF8880352.1"/>
    </source>
</evidence>
<evidence type="ECO:0000256" key="1">
    <source>
        <dbReference type="SAM" id="SignalP"/>
    </source>
</evidence>
<keyword evidence="3" id="KW-1185">Reference proteome</keyword>
<proteinExistence type="predicted"/>
<dbReference type="EMBL" id="JADNYJ010000141">
    <property type="protein sequence ID" value="KAF8880352.1"/>
    <property type="molecule type" value="Genomic_DNA"/>
</dbReference>
<keyword evidence="1" id="KW-0732">Signal</keyword>
<evidence type="ECO:0000313" key="3">
    <source>
        <dbReference type="Proteomes" id="UP000724874"/>
    </source>
</evidence>
<gene>
    <name evidence="2" type="ORF">CPB84DRAFT_1792623</name>
</gene>
<evidence type="ECO:0008006" key="4">
    <source>
        <dbReference type="Google" id="ProtNLM"/>
    </source>
</evidence>
<feature type="chain" id="PRO_5040479641" description="Secreted protein" evidence="1">
    <location>
        <begin position="33"/>
        <end position="112"/>
    </location>
</feature>
<organism evidence="2 3">
    <name type="scientific">Gymnopilus junonius</name>
    <name type="common">Spectacular rustgill mushroom</name>
    <name type="synonym">Gymnopilus spectabilis subsp. junonius</name>
    <dbReference type="NCBI Taxonomy" id="109634"/>
    <lineage>
        <taxon>Eukaryota</taxon>
        <taxon>Fungi</taxon>
        <taxon>Dikarya</taxon>
        <taxon>Basidiomycota</taxon>
        <taxon>Agaricomycotina</taxon>
        <taxon>Agaricomycetes</taxon>
        <taxon>Agaricomycetidae</taxon>
        <taxon>Agaricales</taxon>
        <taxon>Agaricineae</taxon>
        <taxon>Hymenogastraceae</taxon>
        <taxon>Gymnopilus</taxon>
    </lineage>
</organism>
<comment type="caution">
    <text evidence="2">The sequence shown here is derived from an EMBL/GenBank/DDBJ whole genome shotgun (WGS) entry which is preliminary data.</text>
</comment>
<sequence>MHAGTRRRRSRKRIFLIWFALCSVDIERVVQSGLLLYSAASTGALCPEDDHRPKEGVFHFRKHAMWRLPLSHNNRQRNKLTYPMRELEPICSAPSLAFHLLLVGVRYQIEQI</sequence>
<feature type="signal peptide" evidence="1">
    <location>
        <begin position="1"/>
        <end position="32"/>
    </location>
</feature>
<dbReference type="Proteomes" id="UP000724874">
    <property type="component" value="Unassembled WGS sequence"/>
</dbReference>
<protein>
    <recommendedName>
        <fullName evidence="4">Secreted protein</fullName>
    </recommendedName>
</protein>
<accession>A0A9P5TIU4</accession>